<reference evidence="1" key="1">
    <citation type="submission" date="2020-05" db="EMBL/GenBank/DDBJ databases">
        <title>WGS assembly of Panicum virgatum.</title>
        <authorList>
            <person name="Lovell J.T."/>
            <person name="Jenkins J."/>
            <person name="Shu S."/>
            <person name="Juenger T.E."/>
            <person name="Schmutz J."/>
        </authorList>
    </citation>
    <scope>NUCLEOTIDE SEQUENCE</scope>
    <source>
        <strain evidence="1">AP13</strain>
    </source>
</reference>
<dbReference type="InterPro" id="IPR038765">
    <property type="entry name" value="Papain-like_cys_pep_sf"/>
</dbReference>
<dbReference type="SUPFAM" id="SSF54001">
    <property type="entry name" value="Cysteine proteinases"/>
    <property type="match status" value="1"/>
</dbReference>
<dbReference type="EMBL" id="CM029045">
    <property type="protein sequence ID" value="KAG2598361.1"/>
    <property type="molecule type" value="Genomic_DNA"/>
</dbReference>
<name>A0A8T0SIL3_PANVG</name>
<accession>A0A8T0SIL3</accession>
<dbReference type="Proteomes" id="UP000823388">
    <property type="component" value="Chromosome 5K"/>
</dbReference>
<comment type="caution">
    <text evidence="1">The sequence shown here is derived from an EMBL/GenBank/DDBJ whole genome shotgun (WGS) entry which is preliminary data.</text>
</comment>
<protein>
    <submittedName>
        <fullName evidence="1">Uncharacterized protein</fullName>
    </submittedName>
</protein>
<evidence type="ECO:0000313" key="2">
    <source>
        <dbReference type="Proteomes" id="UP000823388"/>
    </source>
</evidence>
<sequence>MKEFSCFMAEDDRVAMINCSPEDRILVKIKDSILTKNNIETLTRDYGYDSFDKCMDAKIVDARIHDMQEKMSNDERRFGRVYLENTKMAATFQFKQRGESSICAHETAVMRSIALKYVEHHMIFIPMRVQDQWFLSVVHPKLKRIQVLNSYKPLNAAIVPAVRNMVQGLECYFDHIDADNKKEYSWW</sequence>
<proteinExistence type="predicted"/>
<evidence type="ECO:0000313" key="1">
    <source>
        <dbReference type="EMBL" id="KAG2598361.1"/>
    </source>
</evidence>
<dbReference type="Gene3D" id="3.40.395.10">
    <property type="entry name" value="Adenoviral Proteinase, Chain A"/>
    <property type="match status" value="1"/>
</dbReference>
<dbReference type="AlphaFoldDB" id="A0A8T0SIL3"/>
<gene>
    <name evidence="1" type="ORF">PVAP13_5KG365700</name>
</gene>
<organism evidence="1 2">
    <name type="scientific">Panicum virgatum</name>
    <name type="common">Blackwell switchgrass</name>
    <dbReference type="NCBI Taxonomy" id="38727"/>
    <lineage>
        <taxon>Eukaryota</taxon>
        <taxon>Viridiplantae</taxon>
        <taxon>Streptophyta</taxon>
        <taxon>Embryophyta</taxon>
        <taxon>Tracheophyta</taxon>
        <taxon>Spermatophyta</taxon>
        <taxon>Magnoliopsida</taxon>
        <taxon>Liliopsida</taxon>
        <taxon>Poales</taxon>
        <taxon>Poaceae</taxon>
        <taxon>PACMAD clade</taxon>
        <taxon>Panicoideae</taxon>
        <taxon>Panicodae</taxon>
        <taxon>Paniceae</taxon>
        <taxon>Panicinae</taxon>
        <taxon>Panicum</taxon>
        <taxon>Panicum sect. Hiantes</taxon>
    </lineage>
</organism>
<keyword evidence="2" id="KW-1185">Reference proteome</keyword>